<dbReference type="OrthoDB" id="10040905at2759"/>
<dbReference type="AlphaFoldDB" id="A0A813R2L8"/>
<reference evidence="2" key="1">
    <citation type="submission" date="2021-02" db="EMBL/GenBank/DDBJ databases">
        <authorList>
            <person name="Nowell W R."/>
        </authorList>
    </citation>
    <scope>NUCLEOTIDE SEQUENCE</scope>
</reference>
<accession>A0A813R2L8</accession>
<proteinExistence type="predicted"/>
<feature type="compositionally biased region" description="Polar residues" evidence="1">
    <location>
        <begin position="195"/>
        <end position="220"/>
    </location>
</feature>
<feature type="compositionally biased region" description="Polar residues" evidence="1">
    <location>
        <begin position="172"/>
        <end position="185"/>
    </location>
</feature>
<feature type="compositionally biased region" description="Polar residues" evidence="1">
    <location>
        <begin position="127"/>
        <end position="138"/>
    </location>
</feature>
<evidence type="ECO:0000313" key="3">
    <source>
        <dbReference type="EMBL" id="CAF3560307.1"/>
    </source>
</evidence>
<gene>
    <name evidence="2" type="ORF">GPM918_LOCUS2279</name>
    <name evidence="3" type="ORF">SRO942_LOCUS2279</name>
</gene>
<dbReference type="EMBL" id="CAJNOQ010000248">
    <property type="protein sequence ID" value="CAF0777579.1"/>
    <property type="molecule type" value="Genomic_DNA"/>
</dbReference>
<name>A0A813R2L8_9BILA</name>
<protein>
    <submittedName>
        <fullName evidence="2">Uncharacterized protein</fullName>
    </submittedName>
</protein>
<organism evidence="2 4">
    <name type="scientific">Didymodactylos carnosus</name>
    <dbReference type="NCBI Taxonomy" id="1234261"/>
    <lineage>
        <taxon>Eukaryota</taxon>
        <taxon>Metazoa</taxon>
        <taxon>Spiralia</taxon>
        <taxon>Gnathifera</taxon>
        <taxon>Rotifera</taxon>
        <taxon>Eurotatoria</taxon>
        <taxon>Bdelloidea</taxon>
        <taxon>Philodinida</taxon>
        <taxon>Philodinidae</taxon>
        <taxon>Didymodactylos</taxon>
    </lineage>
</organism>
<comment type="caution">
    <text evidence="2">The sequence shown here is derived from an EMBL/GenBank/DDBJ whole genome shotgun (WGS) entry which is preliminary data.</text>
</comment>
<evidence type="ECO:0000313" key="4">
    <source>
        <dbReference type="Proteomes" id="UP000663829"/>
    </source>
</evidence>
<evidence type="ECO:0000256" key="1">
    <source>
        <dbReference type="SAM" id="MobiDB-lite"/>
    </source>
</evidence>
<dbReference type="Proteomes" id="UP000663829">
    <property type="component" value="Unassembled WGS sequence"/>
</dbReference>
<sequence length="220" mass="25580">MAGCMPMQGMYMPNAMGNPNMPMFPMNMNNPFLTTNPYLTYQSSMYGRFRHVNRSSPSYRHAPFDWYRPPKTYHVVHEDAAVLTLDGPIPIGDFYKYYIYGGNDLEDDYDDDYEIADEYDDSYSGRPGQTSHYEQQSVGYRRRPNNPIDQYDEDDMGEVDRLDTGRPPYPVPSSNRYTSLGQNRSRPGYYRQNYRRTNVNDTDSLIGNMDDNVSVNSTYN</sequence>
<dbReference type="Proteomes" id="UP000681722">
    <property type="component" value="Unassembled WGS sequence"/>
</dbReference>
<keyword evidence="4" id="KW-1185">Reference proteome</keyword>
<evidence type="ECO:0000313" key="2">
    <source>
        <dbReference type="EMBL" id="CAF0777579.1"/>
    </source>
</evidence>
<feature type="region of interest" description="Disordered" evidence="1">
    <location>
        <begin position="118"/>
        <end position="220"/>
    </location>
</feature>
<dbReference type="EMBL" id="CAJOBC010000248">
    <property type="protein sequence ID" value="CAF3560307.1"/>
    <property type="molecule type" value="Genomic_DNA"/>
</dbReference>